<feature type="transmembrane region" description="Helical" evidence="1">
    <location>
        <begin position="64"/>
        <end position="85"/>
    </location>
</feature>
<dbReference type="EMBL" id="JPQT01000097">
    <property type="protein sequence ID" value="KFE52406.1"/>
    <property type="molecule type" value="Genomic_DNA"/>
</dbReference>
<dbReference type="AlphaFoldDB" id="A0A085VAE3"/>
<keyword evidence="1" id="KW-0472">Membrane</keyword>
<feature type="transmembrane region" description="Helical" evidence="1">
    <location>
        <begin position="97"/>
        <end position="123"/>
    </location>
</feature>
<evidence type="ECO:0000313" key="3">
    <source>
        <dbReference type="Proteomes" id="UP000028643"/>
    </source>
</evidence>
<comment type="caution">
    <text evidence="2">The sequence shown here is derived from an EMBL/GenBank/DDBJ whole genome shotgun (WGS) entry which is preliminary data.</text>
</comment>
<dbReference type="RefSeq" id="WP_047573627.1">
    <property type="nucleotide sequence ID" value="NZ_JPQT01000097.1"/>
</dbReference>
<proteinExistence type="predicted"/>
<feature type="transmembrane region" description="Helical" evidence="1">
    <location>
        <begin position="135"/>
        <end position="154"/>
    </location>
</feature>
<gene>
    <name evidence="2" type="ORF">IV02_08190</name>
</gene>
<dbReference type="Proteomes" id="UP000028643">
    <property type="component" value="Unassembled WGS sequence"/>
</dbReference>
<evidence type="ECO:0000256" key="1">
    <source>
        <dbReference type="SAM" id="Phobius"/>
    </source>
</evidence>
<feature type="transmembrane region" description="Helical" evidence="1">
    <location>
        <begin position="246"/>
        <end position="271"/>
    </location>
</feature>
<name>A0A085VAE3_PSESX</name>
<dbReference type="PATRIC" id="fig|317.174.peg.1671"/>
<accession>A0A085VAE3</accession>
<feature type="transmembrane region" description="Helical" evidence="1">
    <location>
        <begin position="31"/>
        <end position="52"/>
    </location>
</feature>
<keyword evidence="1" id="KW-1133">Transmembrane helix</keyword>
<keyword evidence="1" id="KW-0812">Transmembrane</keyword>
<organism evidence="2 3">
    <name type="scientific">Pseudomonas syringae</name>
    <dbReference type="NCBI Taxonomy" id="317"/>
    <lineage>
        <taxon>Bacteria</taxon>
        <taxon>Pseudomonadati</taxon>
        <taxon>Pseudomonadota</taxon>
        <taxon>Gammaproteobacteria</taxon>
        <taxon>Pseudomonadales</taxon>
        <taxon>Pseudomonadaceae</taxon>
        <taxon>Pseudomonas</taxon>
    </lineage>
</organism>
<protein>
    <submittedName>
        <fullName evidence="2">Uncharacterized protein</fullName>
    </submittedName>
</protein>
<evidence type="ECO:0000313" key="2">
    <source>
        <dbReference type="EMBL" id="KFE52406.1"/>
    </source>
</evidence>
<feature type="transmembrane region" description="Helical" evidence="1">
    <location>
        <begin position="208"/>
        <end position="234"/>
    </location>
</feature>
<sequence>MDLTGDGLSAFSKIKAMCADLCSAHQAEVGIVEMVAGAAIIGAGVSNLSIVLGQDVLGSSLGKIGGLAGIGIGAAASSAVATVFLKGLFVGGVATVAGVTAVPAAVLIGGGALIAGAFGYVAGDLLEPLITGAPSITNMLPGAVTLAVGVALMIDGARRLIKDPRILRATSFFADGVVHLVSSGTGIITATWDDLKAFELTLPKDPQAYAAVGGLSIFGGAVGSALAASSVTAIGSSSLGAAALSLGIISAPIWPVVAGAAGGAVLGIAAWRRLKKRS</sequence>
<reference evidence="2 3" key="1">
    <citation type="submission" date="2014-07" db="EMBL/GenBank/DDBJ databases">
        <title>Draft Genome Sequences of Environmental Pseudomonas syringae strains.</title>
        <authorList>
            <person name="Baltrus D.A."/>
            <person name="Berge O."/>
            <person name="Morris C."/>
        </authorList>
    </citation>
    <scope>NUCLEOTIDE SEQUENCE [LARGE SCALE GENOMIC DNA]</scope>
    <source>
        <strain evidence="2 3">CEB003</strain>
    </source>
</reference>